<dbReference type="EMBL" id="JAGFNZ010000006">
    <property type="protein sequence ID" value="MBW7573886.1"/>
    <property type="molecule type" value="Genomic_DNA"/>
</dbReference>
<dbReference type="Proteomes" id="UP000719942">
    <property type="component" value="Unassembled WGS sequence"/>
</dbReference>
<accession>A0ABS7DTH7</accession>
<gene>
    <name evidence="1" type="ORF">J5W02_13815</name>
</gene>
<evidence type="ECO:0000313" key="2">
    <source>
        <dbReference type="Proteomes" id="UP000719942"/>
    </source>
</evidence>
<protein>
    <recommendedName>
        <fullName evidence="3">AP2 domain-containing protein</fullName>
    </recommendedName>
</protein>
<keyword evidence="2" id="KW-1185">Reference proteome</keyword>
<evidence type="ECO:0008006" key="3">
    <source>
        <dbReference type="Google" id="ProtNLM"/>
    </source>
</evidence>
<proteinExistence type="predicted"/>
<reference evidence="1 2" key="1">
    <citation type="submission" date="2021-03" db="EMBL/GenBank/DDBJ databases">
        <title>Caproiciproducens sp. nov. isolated from feces of cow.</title>
        <authorList>
            <person name="Choi J.-Y."/>
        </authorList>
    </citation>
    <scope>NUCLEOTIDE SEQUENCE [LARGE SCALE GENOMIC DNA]</scope>
    <source>
        <strain evidence="1 2">AGMB10547</strain>
    </source>
</reference>
<sequence length="189" mass="21982">MMKTHYKQDISGQIFGKLTVIKYDHSSPHRERYWLCKCSCGKEICVRVSYLLSGKTKSCGCDRPDAKLKQLKPNGNKYGTMRISHMRIYHIWQSMKNRCYSPSNKCYRIYGGRGITICDEWRNDFIEFCNWALNSGYTGNLTIDRIDNDKGYFPKNCRWITNLDQQRNKRNNKAAKGTAIPLAAQTKIS</sequence>
<name>A0ABS7DTH7_9FIRM</name>
<evidence type="ECO:0000313" key="1">
    <source>
        <dbReference type="EMBL" id="MBW7573886.1"/>
    </source>
</evidence>
<organism evidence="1 2">
    <name type="scientific">Caproiciproducens faecalis</name>
    <dbReference type="NCBI Taxonomy" id="2820301"/>
    <lineage>
        <taxon>Bacteria</taxon>
        <taxon>Bacillati</taxon>
        <taxon>Bacillota</taxon>
        <taxon>Clostridia</taxon>
        <taxon>Eubacteriales</taxon>
        <taxon>Acutalibacteraceae</taxon>
        <taxon>Caproiciproducens</taxon>
    </lineage>
</organism>
<dbReference type="RefSeq" id="WP_219966290.1">
    <property type="nucleotide sequence ID" value="NZ_JAGFNZ010000006.1"/>
</dbReference>
<comment type="caution">
    <text evidence="1">The sequence shown here is derived from an EMBL/GenBank/DDBJ whole genome shotgun (WGS) entry which is preliminary data.</text>
</comment>